<dbReference type="GO" id="GO:0000145">
    <property type="term" value="C:exocyst"/>
    <property type="evidence" value="ECO:0007669"/>
    <property type="project" value="InterPro"/>
</dbReference>
<dbReference type="GO" id="GO:0000149">
    <property type="term" value="F:SNARE binding"/>
    <property type="evidence" value="ECO:0007669"/>
    <property type="project" value="TreeGrafter"/>
</dbReference>
<organism evidence="1 2">
    <name type="scientific">Linum trigynum</name>
    <dbReference type="NCBI Taxonomy" id="586398"/>
    <lineage>
        <taxon>Eukaryota</taxon>
        <taxon>Viridiplantae</taxon>
        <taxon>Streptophyta</taxon>
        <taxon>Embryophyta</taxon>
        <taxon>Tracheophyta</taxon>
        <taxon>Spermatophyta</taxon>
        <taxon>Magnoliopsida</taxon>
        <taxon>eudicotyledons</taxon>
        <taxon>Gunneridae</taxon>
        <taxon>Pentapetalae</taxon>
        <taxon>rosids</taxon>
        <taxon>fabids</taxon>
        <taxon>Malpighiales</taxon>
        <taxon>Linaceae</taxon>
        <taxon>Linum</taxon>
    </lineage>
</organism>
<name>A0AAV2FRJ6_9ROSI</name>
<sequence length="276" mass="31369">MATGNDAQLSTMVVTEQVEQAKAGLASLSISQMAINQLRENFISIERLCQECHTLIDYHDKMQLLSNARNNLNTTLKDIECMMSISVEAKAARDSLCDDSDLLSTYERLTALDGKRRFALAAMGSHTNDVGKLREYFEDVDRTRETFEKTLWAHVTNYYKLAKESPKTLVRALRVVEMQEILDQQIAEEAAEAEQADAMMKVTNPHRFVKKSMGAKAFGKNMAQRNLRVQIKGYRDKCYEVIRKAVEGRFNKLLTELVFLDLKGALEEARMVCLIN</sequence>
<dbReference type="PANTHER" id="PTHR21292">
    <property type="entry name" value="EXOCYST COMPLEX COMPONENT SEC6-RELATED"/>
    <property type="match status" value="1"/>
</dbReference>
<dbReference type="InterPro" id="IPR010326">
    <property type="entry name" value="EXOC3/Sec6"/>
</dbReference>
<dbReference type="GO" id="GO:0051601">
    <property type="term" value="P:exocyst localization"/>
    <property type="evidence" value="ECO:0007669"/>
    <property type="project" value="TreeGrafter"/>
</dbReference>
<dbReference type="Pfam" id="PF06046">
    <property type="entry name" value="Sec6"/>
    <property type="match status" value="1"/>
</dbReference>
<accession>A0AAV2FRJ6</accession>
<dbReference type="GO" id="GO:0006887">
    <property type="term" value="P:exocytosis"/>
    <property type="evidence" value="ECO:0007669"/>
    <property type="project" value="InterPro"/>
</dbReference>
<reference evidence="1 2" key="1">
    <citation type="submission" date="2024-04" db="EMBL/GenBank/DDBJ databases">
        <authorList>
            <person name="Fracassetti M."/>
        </authorList>
    </citation>
    <scope>NUCLEOTIDE SEQUENCE [LARGE SCALE GENOMIC DNA]</scope>
</reference>
<dbReference type="AlphaFoldDB" id="A0AAV2FRJ6"/>
<dbReference type="Proteomes" id="UP001497516">
    <property type="component" value="Chromosome 7"/>
</dbReference>
<evidence type="ECO:0000313" key="2">
    <source>
        <dbReference type="Proteomes" id="UP001497516"/>
    </source>
</evidence>
<evidence type="ECO:0000313" key="1">
    <source>
        <dbReference type="EMBL" id="CAL1400567.1"/>
    </source>
</evidence>
<dbReference type="EMBL" id="OZ034820">
    <property type="protein sequence ID" value="CAL1400567.1"/>
    <property type="molecule type" value="Genomic_DNA"/>
</dbReference>
<gene>
    <name evidence="1" type="ORF">LTRI10_LOCUS40685</name>
</gene>
<proteinExistence type="predicted"/>
<protein>
    <submittedName>
        <fullName evidence="1">Uncharacterized protein</fullName>
    </submittedName>
</protein>
<dbReference type="PANTHER" id="PTHR21292:SF1">
    <property type="entry name" value="EXOCYST COMPLEX COMPONENT 3"/>
    <property type="match status" value="1"/>
</dbReference>
<keyword evidence="2" id="KW-1185">Reference proteome</keyword>